<evidence type="ECO:0000313" key="1">
    <source>
        <dbReference type="EMBL" id="ACL62879.1"/>
    </source>
</evidence>
<dbReference type="KEGG" id="mno:Mnod_7852"/>
<reference evidence="2" key="1">
    <citation type="submission" date="2009-01" db="EMBL/GenBank/DDBJ databases">
        <title>Complete sequence of plasmid 2 of Methylobacterium nodulans ORS 2060.</title>
        <authorList>
            <consortium name="US DOE Joint Genome Institute"/>
            <person name="Lucas S."/>
            <person name="Copeland A."/>
            <person name="Lapidus A."/>
            <person name="Glavina del Rio T."/>
            <person name="Dalin E."/>
            <person name="Tice H."/>
            <person name="Bruce D."/>
            <person name="Goodwin L."/>
            <person name="Pitluck S."/>
            <person name="Sims D."/>
            <person name="Brettin T."/>
            <person name="Detter J.C."/>
            <person name="Han C."/>
            <person name="Larimer F."/>
            <person name="Land M."/>
            <person name="Hauser L."/>
            <person name="Kyrpides N."/>
            <person name="Ivanova N."/>
            <person name="Marx C.J."/>
            <person name="Richardson P."/>
        </authorList>
    </citation>
    <scope>NUCLEOTIDE SEQUENCE [LARGE SCALE GENOMIC DNA]</scope>
    <source>
        <strain evidence="2">LMG 21967 / CNCM I-2342 / ORS 2060</strain>
        <plasmid evidence="2">Plasmid pMNOD02</plasmid>
    </source>
</reference>
<organism evidence="1 2">
    <name type="scientific">Methylobacterium nodulans (strain LMG 21967 / CNCM I-2342 / ORS 2060)</name>
    <dbReference type="NCBI Taxonomy" id="460265"/>
    <lineage>
        <taxon>Bacteria</taxon>
        <taxon>Pseudomonadati</taxon>
        <taxon>Pseudomonadota</taxon>
        <taxon>Alphaproteobacteria</taxon>
        <taxon>Hyphomicrobiales</taxon>
        <taxon>Methylobacteriaceae</taxon>
        <taxon>Methylobacterium</taxon>
    </lineage>
</organism>
<evidence type="ECO:0000313" key="2">
    <source>
        <dbReference type="Proteomes" id="UP000008207"/>
    </source>
</evidence>
<dbReference type="Proteomes" id="UP000008207">
    <property type="component" value="Plasmid pMNOD02"/>
</dbReference>
<protein>
    <submittedName>
        <fullName evidence="1">Uncharacterized protein</fullName>
    </submittedName>
</protein>
<name>B8IXP7_METNO</name>
<dbReference type="EMBL" id="CP001351">
    <property type="protein sequence ID" value="ACL62879.1"/>
    <property type="molecule type" value="Genomic_DNA"/>
</dbReference>
<geneLocation type="plasmid" evidence="1 2">
    <name>pMNOD02</name>
</geneLocation>
<proteinExistence type="predicted"/>
<dbReference type="HOGENOM" id="CLU_1137001_0_0_5"/>
<keyword evidence="1" id="KW-0614">Plasmid</keyword>
<dbReference type="AlphaFoldDB" id="B8IXP7"/>
<accession>B8IXP7</accession>
<sequence length="244" mass="27754">MADPHCVGVGLGKPLHLGGWHEPVFAPGSSLVDRAVLANAGDHVLQGVPLRGGLTIWDDPRSPACIHSDRQIKCEWTMDRTPPAAFANRYTCSIVFNGVSTKDLDSFFDNIAGFLAAVVIDHLVLSYDEVRYEEINKVVSRAHSITAVELRKQSLFQMQRFNIDNEWCYADDSLFYLVDENAPVDERITYLEYFLMLCARRLQHQWHIIEGRVNWLLKASSIHLEYRDLYFRPMTAGLVRGDKS</sequence>
<keyword evidence="2" id="KW-1185">Reference proteome</keyword>
<gene>
    <name evidence="1" type="ordered locus">Mnod_7852</name>
</gene>